<dbReference type="RefSeq" id="WP_275108991.1">
    <property type="nucleotide sequence ID" value="NZ_JAKJSC010000001.1"/>
</dbReference>
<proteinExistence type="predicted"/>
<evidence type="ECO:0000313" key="2">
    <source>
        <dbReference type="Proteomes" id="UP001528920"/>
    </source>
</evidence>
<accession>A0ABT5VQD8</accession>
<sequence>MAENKKDYTYLDKLAVQPEKWNELNKNEFQIMTFRTCFLYGESQNKKMIPVLFQIYEHLQSTTTSEERIKMLTALSASIRKNRPKAIMALFPFIQVEEDGDVIRAASQFFVNLSVLSNKEFTSGARIMIELVKDAPLDSNSAYILLGLLDINNEKIDKLISLLKTILGNDVKSILHNNGITL</sequence>
<gene>
    <name evidence="1" type="ORF">L3049_06475</name>
</gene>
<reference evidence="1 2" key="1">
    <citation type="submission" date="2022-01" db="EMBL/GenBank/DDBJ databases">
        <title>Labilibaculum sp. nov, a marine bacterium isolated from Antarctica.</title>
        <authorList>
            <person name="Dai W."/>
        </authorList>
    </citation>
    <scope>NUCLEOTIDE SEQUENCE [LARGE SCALE GENOMIC DNA]</scope>
    <source>
        <strain evidence="1 2">DW002</strain>
    </source>
</reference>
<organism evidence="1 2">
    <name type="scientific">Paralabilibaculum antarcticum</name>
    <dbReference type="NCBI Taxonomy" id="2912572"/>
    <lineage>
        <taxon>Bacteria</taxon>
        <taxon>Pseudomonadati</taxon>
        <taxon>Bacteroidota</taxon>
        <taxon>Bacteroidia</taxon>
        <taxon>Marinilabiliales</taxon>
        <taxon>Marinifilaceae</taxon>
        <taxon>Paralabilibaculum</taxon>
    </lineage>
</organism>
<dbReference type="Proteomes" id="UP001528920">
    <property type="component" value="Unassembled WGS sequence"/>
</dbReference>
<comment type="caution">
    <text evidence="1">The sequence shown here is derived from an EMBL/GenBank/DDBJ whole genome shotgun (WGS) entry which is preliminary data.</text>
</comment>
<keyword evidence="2" id="KW-1185">Reference proteome</keyword>
<name>A0ABT5VQD8_9BACT</name>
<evidence type="ECO:0000313" key="1">
    <source>
        <dbReference type="EMBL" id="MDE5417649.1"/>
    </source>
</evidence>
<protein>
    <submittedName>
        <fullName evidence="1">Uncharacterized protein</fullName>
    </submittedName>
</protein>
<dbReference type="EMBL" id="JAKJSC010000001">
    <property type="protein sequence ID" value="MDE5417649.1"/>
    <property type="molecule type" value="Genomic_DNA"/>
</dbReference>